<dbReference type="InterPro" id="IPR023155">
    <property type="entry name" value="Cyt_c-552/4"/>
</dbReference>
<reference evidence="2 3" key="1">
    <citation type="journal article" date="2019" name="Nat. Microbiol.">
        <title>Mediterranean grassland soil C-N compound turnover is dependent on rainfall and depth, and is mediated by genomically divergent microorganisms.</title>
        <authorList>
            <person name="Diamond S."/>
            <person name="Andeer P.F."/>
            <person name="Li Z."/>
            <person name="Crits-Christoph A."/>
            <person name="Burstein D."/>
            <person name="Anantharaman K."/>
            <person name="Lane K.R."/>
            <person name="Thomas B.C."/>
            <person name="Pan C."/>
            <person name="Northen T.R."/>
            <person name="Banfield J.F."/>
        </authorList>
    </citation>
    <scope>NUCLEOTIDE SEQUENCE [LARGE SCALE GENOMIC DNA]</scope>
    <source>
        <strain evidence="2">WS_2</strain>
    </source>
</reference>
<evidence type="ECO:0000313" key="3">
    <source>
        <dbReference type="Proteomes" id="UP000317716"/>
    </source>
</evidence>
<dbReference type="InterPro" id="IPR029052">
    <property type="entry name" value="Metallo-depent_PP-like"/>
</dbReference>
<accession>A0A538T807</accession>
<comment type="caution">
    <text evidence="2">The sequence shown here is derived from an EMBL/GenBank/DDBJ whole genome shotgun (WGS) entry which is preliminary data.</text>
</comment>
<feature type="domain" description="Cytochrome c-552/4" evidence="1">
    <location>
        <begin position="199"/>
        <end position="267"/>
    </location>
</feature>
<proteinExistence type="predicted"/>
<sequence>ANLYDKKTKRLILAPYIFKKVGSVKVGLFSLISDQVDLGPARDSLLVQDPPAAAKRTVEELRKKGATVIVLLSQLGKVESEDLVTAVDGIDAVIVGRNAPMLQQGRLIKTTVACYGGEQGQYIGRTILTLDPAHKAKSGENEVFVLGPEVGEKAEIVAIVKAFEDGFNEKLRKLERDKQQESAAKDMEKNPDKYLGSEVCIRCHTEQAEQWKGTPHARAWQTLVDNHKDTAGECVDCHVLGYKKPGGFSTGLQTPNLANVQCESCHGMGTQHEAFAVSPQKVTEAVCTKCHNKDNDPSWNFSAKLAKVAH</sequence>
<dbReference type="SUPFAM" id="SSF56300">
    <property type="entry name" value="Metallo-dependent phosphatases"/>
    <property type="match status" value="1"/>
</dbReference>
<evidence type="ECO:0000313" key="2">
    <source>
        <dbReference type="EMBL" id="TMQ59766.1"/>
    </source>
</evidence>
<dbReference type="GO" id="GO:0016787">
    <property type="term" value="F:hydrolase activity"/>
    <property type="evidence" value="ECO:0007669"/>
    <property type="project" value="InterPro"/>
</dbReference>
<protein>
    <recommendedName>
        <fullName evidence="1">Cytochrome c-552/4 domain-containing protein</fullName>
    </recommendedName>
</protein>
<dbReference type="InterPro" id="IPR006179">
    <property type="entry name" value="5_nucleotidase/apyrase"/>
</dbReference>
<dbReference type="Pfam" id="PF13435">
    <property type="entry name" value="Cytochrome_C554"/>
    <property type="match status" value="1"/>
</dbReference>
<gene>
    <name evidence="2" type="ORF">E6K72_01370</name>
</gene>
<dbReference type="GO" id="GO:0009166">
    <property type="term" value="P:nucleotide catabolic process"/>
    <property type="evidence" value="ECO:0007669"/>
    <property type="project" value="InterPro"/>
</dbReference>
<dbReference type="InterPro" id="IPR036280">
    <property type="entry name" value="Multihaem_cyt_sf"/>
</dbReference>
<dbReference type="SUPFAM" id="SSF48695">
    <property type="entry name" value="Multiheme cytochromes"/>
    <property type="match status" value="1"/>
</dbReference>
<dbReference type="Gene3D" id="1.10.1130.10">
    <property type="entry name" value="Flavocytochrome C3, Chain A"/>
    <property type="match status" value="1"/>
</dbReference>
<feature type="non-terminal residue" evidence="2">
    <location>
        <position position="1"/>
    </location>
</feature>
<dbReference type="AlphaFoldDB" id="A0A538T807"/>
<dbReference type="PANTHER" id="PTHR11575:SF24">
    <property type="entry name" value="5'-NUCLEOTIDASE"/>
    <property type="match status" value="1"/>
</dbReference>
<name>A0A538T807_UNCEI</name>
<organism evidence="2 3">
    <name type="scientific">Eiseniibacteriota bacterium</name>
    <dbReference type="NCBI Taxonomy" id="2212470"/>
    <lineage>
        <taxon>Bacteria</taxon>
        <taxon>Candidatus Eiseniibacteriota</taxon>
    </lineage>
</organism>
<evidence type="ECO:0000259" key="1">
    <source>
        <dbReference type="Pfam" id="PF13435"/>
    </source>
</evidence>
<dbReference type="EMBL" id="VBOS01000038">
    <property type="protein sequence ID" value="TMQ59766.1"/>
    <property type="molecule type" value="Genomic_DNA"/>
</dbReference>
<dbReference type="PANTHER" id="PTHR11575">
    <property type="entry name" value="5'-NUCLEOTIDASE-RELATED"/>
    <property type="match status" value="1"/>
</dbReference>
<dbReference type="Gene3D" id="3.60.21.10">
    <property type="match status" value="1"/>
</dbReference>
<dbReference type="Proteomes" id="UP000317716">
    <property type="component" value="Unassembled WGS sequence"/>
</dbReference>
<dbReference type="GO" id="GO:0030288">
    <property type="term" value="C:outer membrane-bounded periplasmic space"/>
    <property type="evidence" value="ECO:0007669"/>
    <property type="project" value="TreeGrafter"/>
</dbReference>